<accession>A0ABR9N5M3</accession>
<name>A0ABR9N5M3_9MICO</name>
<dbReference type="SUPFAM" id="SSF46689">
    <property type="entry name" value="Homeodomain-like"/>
    <property type="match status" value="1"/>
</dbReference>
<dbReference type="Pfam" id="PF00440">
    <property type="entry name" value="TetR_N"/>
    <property type="match status" value="1"/>
</dbReference>
<evidence type="ECO:0000256" key="1">
    <source>
        <dbReference type="ARBA" id="ARBA00023125"/>
    </source>
</evidence>
<sequence length="168" mass="18198">MSTPTVAEMLVSGGRDLIAREGTGDLSVRRLVEAAGRSTMCVYTYFGNRRRLLAEIYRSCAGDLAGALVSVGSPEGFSERYRGYAAEHPRHFQYLFADDLEGLGLDPALRLDLVDSVLDRAGELWGVARSEALPRWLALHGPVWLETVQRLAGQPGRFDTATAGEGGA</sequence>
<dbReference type="InterPro" id="IPR009057">
    <property type="entry name" value="Homeodomain-like_sf"/>
</dbReference>
<evidence type="ECO:0000259" key="3">
    <source>
        <dbReference type="PROSITE" id="PS50977"/>
    </source>
</evidence>
<dbReference type="RefSeq" id="WP_192865519.1">
    <property type="nucleotide sequence ID" value="NZ_JADAQT010000113.1"/>
</dbReference>
<dbReference type="InterPro" id="IPR036271">
    <property type="entry name" value="Tet_transcr_reg_TetR-rel_C_sf"/>
</dbReference>
<evidence type="ECO:0000313" key="5">
    <source>
        <dbReference type="Proteomes" id="UP000625527"/>
    </source>
</evidence>
<feature type="domain" description="HTH tetR-type" evidence="3">
    <location>
        <begin position="4"/>
        <end position="64"/>
    </location>
</feature>
<evidence type="ECO:0000256" key="2">
    <source>
        <dbReference type="PROSITE-ProRule" id="PRU00335"/>
    </source>
</evidence>
<organism evidence="4 5">
    <name type="scientific">Myceligenerans pegani</name>
    <dbReference type="NCBI Taxonomy" id="2776917"/>
    <lineage>
        <taxon>Bacteria</taxon>
        <taxon>Bacillati</taxon>
        <taxon>Actinomycetota</taxon>
        <taxon>Actinomycetes</taxon>
        <taxon>Micrococcales</taxon>
        <taxon>Promicromonosporaceae</taxon>
        <taxon>Myceligenerans</taxon>
    </lineage>
</organism>
<gene>
    <name evidence="4" type="ORF">IHE71_25080</name>
</gene>
<dbReference type="InterPro" id="IPR001647">
    <property type="entry name" value="HTH_TetR"/>
</dbReference>
<proteinExistence type="predicted"/>
<feature type="DNA-binding region" description="H-T-H motif" evidence="2">
    <location>
        <begin position="27"/>
        <end position="46"/>
    </location>
</feature>
<dbReference type="SUPFAM" id="SSF48498">
    <property type="entry name" value="Tetracyclin repressor-like, C-terminal domain"/>
    <property type="match status" value="1"/>
</dbReference>
<keyword evidence="5" id="KW-1185">Reference proteome</keyword>
<comment type="caution">
    <text evidence="4">The sequence shown here is derived from an EMBL/GenBank/DDBJ whole genome shotgun (WGS) entry which is preliminary data.</text>
</comment>
<protein>
    <submittedName>
        <fullName evidence="4">TetR family transcriptional regulator</fullName>
    </submittedName>
</protein>
<dbReference type="EMBL" id="JADAQT010000113">
    <property type="protein sequence ID" value="MBE1878971.1"/>
    <property type="molecule type" value="Genomic_DNA"/>
</dbReference>
<dbReference type="Proteomes" id="UP000625527">
    <property type="component" value="Unassembled WGS sequence"/>
</dbReference>
<reference evidence="4 5" key="1">
    <citation type="submission" date="2020-10" db="EMBL/GenBank/DDBJ databases">
        <title>Myceligenerans pegani sp. nov., an endophytic actinomycete isolated from Peganum harmala L. in Xinjiang, China.</title>
        <authorList>
            <person name="Xin L."/>
        </authorList>
    </citation>
    <scope>NUCLEOTIDE SEQUENCE [LARGE SCALE GENOMIC DNA]</scope>
    <source>
        <strain evidence="4 5">TRM65318</strain>
    </source>
</reference>
<dbReference type="Gene3D" id="1.10.357.10">
    <property type="entry name" value="Tetracycline Repressor, domain 2"/>
    <property type="match status" value="1"/>
</dbReference>
<dbReference type="PROSITE" id="PS50977">
    <property type="entry name" value="HTH_TETR_2"/>
    <property type="match status" value="1"/>
</dbReference>
<keyword evidence="1 2" id="KW-0238">DNA-binding</keyword>
<evidence type="ECO:0000313" key="4">
    <source>
        <dbReference type="EMBL" id="MBE1878971.1"/>
    </source>
</evidence>